<dbReference type="Proteomes" id="UP001281410">
    <property type="component" value="Unassembled WGS sequence"/>
</dbReference>
<gene>
    <name evidence="2" type="ORF">Dsin_027965</name>
</gene>
<dbReference type="EMBL" id="JANJYJ010000009">
    <property type="protein sequence ID" value="KAK3188404.1"/>
    <property type="molecule type" value="Genomic_DNA"/>
</dbReference>
<dbReference type="AlphaFoldDB" id="A0AAD9ZPV7"/>
<evidence type="ECO:0000313" key="3">
    <source>
        <dbReference type="Proteomes" id="UP001281410"/>
    </source>
</evidence>
<sequence length="426" mass="48700">MDQQSQILKFDGSNYSSWSHWMCNCVFNKHLLELVDGSVSKPGLNDLNLLKIWEAKNAQVFSLINEFVDPAIKKRLAVFKSAKEAWNYLARLYAHSTLPENFCLEIEMRAISQGDRTIEELRVILVGFWDKLAAMEPKELSSLDSFKKYREEQRLVQLLVALRDDFEPLRRSILQRSTFPSVQEAVEELVTEERRLKKLNYPPPQAQLESLSINPRFDHQVAKNQCIHCHQTGHSMLNCPETLKNDKNKLIVKSHGAYGETSSSTLDTDDMHSYIIGAHAQVLYDAFGESPLENGCYLPPSKNYSGCYHSSNTKPMQRSPKYHLPVLQPSSETSRPAASHLTPDNEDDQPILSRDMFRSAVKLVAHIHSDFFGESPLESACYLSDSDEEDYNQGKALNTLKILSYNVWFREDVEVHKRMESIGNLI</sequence>
<proteinExistence type="predicted"/>
<dbReference type="SUPFAM" id="SSF57756">
    <property type="entry name" value="Retrovirus zinc finger-like domains"/>
    <property type="match status" value="1"/>
</dbReference>
<dbReference type="PANTHER" id="PTHR34222">
    <property type="entry name" value="GAG_PRE-INTEGRS DOMAIN-CONTAINING PROTEIN"/>
    <property type="match status" value="1"/>
</dbReference>
<dbReference type="GO" id="GO:0003676">
    <property type="term" value="F:nucleic acid binding"/>
    <property type="evidence" value="ECO:0007669"/>
    <property type="project" value="InterPro"/>
</dbReference>
<dbReference type="GO" id="GO:0008270">
    <property type="term" value="F:zinc ion binding"/>
    <property type="evidence" value="ECO:0007669"/>
    <property type="project" value="InterPro"/>
</dbReference>
<protein>
    <recommendedName>
        <fullName evidence="4">CCHC-type domain-containing protein</fullName>
    </recommendedName>
</protein>
<comment type="caution">
    <text evidence="2">The sequence shown here is derived from an EMBL/GenBank/DDBJ whole genome shotgun (WGS) entry which is preliminary data.</text>
</comment>
<accession>A0AAD9ZPV7</accession>
<keyword evidence="3" id="KW-1185">Reference proteome</keyword>
<evidence type="ECO:0008006" key="4">
    <source>
        <dbReference type="Google" id="ProtNLM"/>
    </source>
</evidence>
<organism evidence="2 3">
    <name type="scientific">Dipteronia sinensis</name>
    <dbReference type="NCBI Taxonomy" id="43782"/>
    <lineage>
        <taxon>Eukaryota</taxon>
        <taxon>Viridiplantae</taxon>
        <taxon>Streptophyta</taxon>
        <taxon>Embryophyta</taxon>
        <taxon>Tracheophyta</taxon>
        <taxon>Spermatophyta</taxon>
        <taxon>Magnoliopsida</taxon>
        <taxon>eudicotyledons</taxon>
        <taxon>Gunneridae</taxon>
        <taxon>Pentapetalae</taxon>
        <taxon>rosids</taxon>
        <taxon>malvids</taxon>
        <taxon>Sapindales</taxon>
        <taxon>Sapindaceae</taxon>
        <taxon>Hippocastanoideae</taxon>
        <taxon>Acereae</taxon>
        <taxon>Dipteronia</taxon>
    </lineage>
</organism>
<name>A0AAD9ZPV7_9ROSI</name>
<evidence type="ECO:0000256" key="1">
    <source>
        <dbReference type="SAM" id="MobiDB-lite"/>
    </source>
</evidence>
<evidence type="ECO:0000313" key="2">
    <source>
        <dbReference type="EMBL" id="KAK3188404.1"/>
    </source>
</evidence>
<feature type="region of interest" description="Disordered" evidence="1">
    <location>
        <begin position="309"/>
        <end position="350"/>
    </location>
</feature>
<reference evidence="2" key="1">
    <citation type="journal article" date="2023" name="Plant J.">
        <title>Genome sequences and population genomics provide insights into the demographic history, inbreeding, and mutation load of two 'living fossil' tree species of Dipteronia.</title>
        <authorList>
            <person name="Feng Y."/>
            <person name="Comes H.P."/>
            <person name="Chen J."/>
            <person name="Zhu S."/>
            <person name="Lu R."/>
            <person name="Zhang X."/>
            <person name="Li P."/>
            <person name="Qiu J."/>
            <person name="Olsen K.M."/>
            <person name="Qiu Y."/>
        </authorList>
    </citation>
    <scope>NUCLEOTIDE SEQUENCE</scope>
    <source>
        <strain evidence="2">NBL</strain>
    </source>
</reference>
<dbReference type="PANTHER" id="PTHR34222:SF100">
    <property type="entry name" value="CCHC-TYPE DOMAIN-CONTAINING PROTEIN"/>
    <property type="match status" value="1"/>
</dbReference>
<dbReference type="InterPro" id="IPR036875">
    <property type="entry name" value="Znf_CCHC_sf"/>
</dbReference>